<dbReference type="InterPro" id="IPR009057">
    <property type="entry name" value="Homeodomain-like_sf"/>
</dbReference>
<dbReference type="EMBL" id="JAAGRN010000021">
    <property type="protein sequence ID" value="NDY84492.1"/>
    <property type="molecule type" value="Genomic_DNA"/>
</dbReference>
<dbReference type="InterPro" id="IPR002514">
    <property type="entry name" value="Transposase_8"/>
</dbReference>
<accession>A0A6B2R2U2</accession>
<dbReference type="SUPFAM" id="SSF46689">
    <property type="entry name" value="Homeodomain-like"/>
    <property type="match status" value="1"/>
</dbReference>
<reference evidence="1" key="1">
    <citation type="submission" date="2020-02" db="EMBL/GenBank/DDBJ databases">
        <authorList>
            <person name="Chen W.-M."/>
        </authorList>
    </citation>
    <scope>NUCLEOTIDE SEQUENCE</scope>
    <source>
        <strain evidence="1">NBD-18</strain>
    </source>
</reference>
<dbReference type="InterPro" id="IPR036388">
    <property type="entry name" value="WH-like_DNA-bd_sf"/>
</dbReference>
<evidence type="ECO:0000313" key="1">
    <source>
        <dbReference type="EMBL" id="NDY84492.1"/>
    </source>
</evidence>
<protein>
    <submittedName>
        <fullName evidence="1">Transposase</fullName>
    </submittedName>
</protein>
<name>A0A6B2R2U2_9BURK</name>
<gene>
    <name evidence="1" type="ORF">G3I67_14805</name>
</gene>
<proteinExistence type="predicted"/>
<dbReference type="GO" id="GO:0004803">
    <property type="term" value="F:transposase activity"/>
    <property type="evidence" value="ECO:0007669"/>
    <property type="project" value="InterPro"/>
</dbReference>
<dbReference type="AlphaFoldDB" id="A0A6B2R2U2"/>
<dbReference type="GO" id="GO:0006313">
    <property type="term" value="P:DNA transposition"/>
    <property type="evidence" value="ECO:0007669"/>
    <property type="project" value="InterPro"/>
</dbReference>
<dbReference type="Gene3D" id="1.10.10.10">
    <property type="entry name" value="Winged helix-like DNA-binding domain superfamily/Winged helix DNA-binding domain"/>
    <property type="match status" value="1"/>
</dbReference>
<dbReference type="RefSeq" id="WP_163656342.1">
    <property type="nucleotide sequence ID" value="NZ_JAAGRN010000021.1"/>
</dbReference>
<dbReference type="Pfam" id="PF01527">
    <property type="entry name" value="HTH_Tnp_1"/>
    <property type="match status" value="1"/>
</dbReference>
<organism evidence="1">
    <name type="scientific">Sheuella amnicola</name>
    <dbReference type="NCBI Taxonomy" id="2707330"/>
    <lineage>
        <taxon>Bacteria</taxon>
        <taxon>Pseudomonadati</taxon>
        <taxon>Pseudomonadota</taxon>
        <taxon>Betaproteobacteria</taxon>
        <taxon>Burkholderiales</taxon>
        <taxon>Alcaligenaceae</taxon>
        <taxon>Sheuella</taxon>
    </lineage>
</organism>
<comment type="caution">
    <text evidence="1">The sequence shown here is derived from an EMBL/GenBank/DDBJ whole genome shotgun (WGS) entry which is preliminary data.</text>
</comment>
<dbReference type="NCBIfam" id="NF047595">
    <property type="entry name" value="IS66_ISRel24_TnpA"/>
    <property type="match status" value="1"/>
</dbReference>
<sequence length="138" mass="15160">MTSKPPISTKTRRERRAYSADFKAQIIHACHQPGASIAAIAQDNNINSNVLHRWLREHEREGRHAAPAFLPVTVVDALGGTDTDVIDSAPVYPSVPDRADAPPEEIQIECVRGNSKVIIRWPASAASDCGAWIRDWLA</sequence>
<dbReference type="GO" id="GO:0003677">
    <property type="term" value="F:DNA binding"/>
    <property type="evidence" value="ECO:0007669"/>
    <property type="project" value="InterPro"/>
</dbReference>